<evidence type="ECO:0000313" key="2">
    <source>
        <dbReference type="EMBL" id="MBB6372579.1"/>
    </source>
</evidence>
<feature type="transmembrane region" description="Helical" evidence="1">
    <location>
        <begin position="64"/>
        <end position="84"/>
    </location>
</feature>
<protein>
    <recommendedName>
        <fullName evidence="4">Yip1 domain-containing protein</fullName>
    </recommendedName>
</protein>
<dbReference type="RefSeq" id="WP_184167153.1">
    <property type="nucleotide sequence ID" value="NZ_JACHLC010000007.1"/>
</dbReference>
<accession>A0A841NMX8</accession>
<gene>
    <name evidence="2" type="ORF">HNP36_003697</name>
</gene>
<evidence type="ECO:0000256" key="1">
    <source>
        <dbReference type="SAM" id="Phobius"/>
    </source>
</evidence>
<organism evidence="2 3">
    <name type="scientific">Chryseobacterium shigense</name>
    <dbReference type="NCBI Taxonomy" id="297244"/>
    <lineage>
        <taxon>Bacteria</taxon>
        <taxon>Pseudomonadati</taxon>
        <taxon>Bacteroidota</taxon>
        <taxon>Flavobacteriia</taxon>
        <taxon>Flavobacteriales</taxon>
        <taxon>Weeksellaceae</taxon>
        <taxon>Chryseobacterium group</taxon>
        <taxon>Chryseobacterium</taxon>
    </lineage>
</organism>
<keyword evidence="3" id="KW-1185">Reference proteome</keyword>
<reference evidence="2 3" key="1">
    <citation type="submission" date="2020-08" db="EMBL/GenBank/DDBJ databases">
        <title>Functional genomics of gut bacteria from endangered species of beetles.</title>
        <authorList>
            <person name="Carlos-Shanley C."/>
        </authorList>
    </citation>
    <scope>NUCLEOTIDE SEQUENCE [LARGE SCALE GENOMIC DNA]</scope>
    <source>
        <strain evidence="2 3">S00136</strain>
    </source>
</reference>
<evidence type="ECO:0008006" key="4">
    <source>
        <dbReference type="Google" id="ProtNLM"/>
    </source>
</evidence>
<name>A0A841NMX8_9FLAO</name>
<feature type="transmembrane region" description="Helical" evidence="1">
    <location>
        <begin position="186"/>
        <end position="210"/>
    </location>
</feature>
<keyword evidence="1" id="KW-1133">Transmembrane helix</keyword>
<sequence>MKNSILFISIVLCYLLLIYLDTTYITTNSKIIDFLAKDYPSKAIQDYIESRQKWWWLEYSITPILIGLKILLVAFCLNFIKLFDLPGLEKLKFSDLITLVLIAEFAFIIAGFYKFVNFYWIDTDYTVENLQTYYPISLLNMKEYISPEKWLAYPLQLVNLFEFVYWGILAWGIWELSEQKISFKKSFGLTTITYGVGLLFWVGVVSFFILNAQY</sequence>
<evidence type="ECO:0000313" key="3">
    <source>
        <dbReference type="Proteomes" id="UP000589738"/>
    </source>
</evidence>
<keyword evidence="1" id="KW-0812">Transmembrane</keyword>
<feature type="transmembrane region" description="Helical" evidence="1">
    <location>
        <begin position="150"/>
        <end position="174"/>
    </location>
</feature>
<feature type="transmembrane region" description="Helical" evidence="1">
    <location>
        <begin position="96"/>
        <end position="116"/>
    </location>
</feature>
<keyword evidence="1" id="KW-0472">Membrane</keyword>
<comment type="caution">
    <text evidence="2">The sequence shown here is derived from an EMBL/GenBank/DDBJ whole genome shotgun (WGS) entry which is preliminary data.</text>
</comment>
<dbReference type="EMBL" id="JACHLC010000007">
    <property type="protein sequence ID" value="MBB6372579.1"/>
    <property type="molecule type" value="Genomic_DNA"/>
</dbReference>
<dbReference type="Proteomes" id="UP000589738">
    <property type="component" value="Unassembled WGS sequence"/>
</dbReference>
<feature type="transmembrane region" description="Helical" evidence="1">
    <location>
        <begin position="5"/>
        <end position="25"/>
    </location>
</feature>
<proteinExistence type="predicted"/>
<dbReference type="AlphaFoldDB" id="A0A841NMX8"/>